<gene>
    <name evidence="2" type="ORF">SERLADRAFT_408247</name>
</gene>
<organism>
    <name type="scientific">Serpula lacrymans var. lacrymans (strain S7.9)</name>
    <name type="common">Dry rot fungus</name>
    <dbReference type="NCBI Taxonomy" id="578457"/>
    <lineage>
        <taxon>Eukaryota</taxon>
        <taxon>Fungi</taxon>
        <taxon>Dikarya</taxon>
        <taxon>Basidiomycota</taxon>
        <taxon>Agaricomycotina</taxon>
        <taxon>Agaricomycetes</taxon>
        <taxon>Agaricomycetidae</taxon>
        <taxon>Boletales</taxon>
        <taxon>Coniophorineae</taxon>
        <taxon>Serpulaceae</taxon>
        <taxon>Serpula</taxon>
    </lineage>
</organism>
<dbReference type="KEGG" id="sla:SERLADRAFT_408247"/>
<evidence type="ECO:0000313" key="2">
    <source>
        <dbReference type="EMBL" id="EGO24218.1"/>
    </source>
</evidence>
<name>F8NY26_SERL9</name>
<sequence length="610" mass="70447">MEPGPRRSSRVPKNYNTPVQEESIDDEDVAPQRKRQKGAASHKPAETKLSKAKPTVVRRVPGYFMIFFASSNFELVQIMSFLLPMDILNLARTTKSFRQLLMHKSSASIWKNARQQLEGLPDCPSDLSEPQFVNLAFDPHCHECGKIGRLKSYRALKFTVTVDQNSSYFSLKDRSVVHKRSVFNDWNNKMPTLLVNPDEALAYLDQLRRTKAKIEKRRLVLREDASVAMQEEQEWTRYIKAWMKEHGWEKELDYFTWDQITRLSLIKEQKLLTERIWNKIRLSLINWMNKLRDIRLEETVFKARRECLISAYCEYLKQPPNANDTCDILPHVGDIATFKSFEDLIKAPVDVDVNAQSFSDAFVQLPAYVTEWRRKIEGQLVSCLLPEGTSPMSKTAIDHHSPKIACLNLARVAFCRPFTENDVSVTFYPDVLLKRCFIEPYTLRHMSDWDKWQDPKIIEIKTMNGCPWSLEDSKGRNVIEVSDAAIPIIRASGLDPDIATTSDMDDLDARFRCGSCSSAMGVIPYTWRSAVAHAVSYHDRLGRRVGKASWTVLNGEDRNENLRKTKSPPFFNRTSVDNRDWRNGVLLHLLHEHKIPVDKVQEDVHMRGPF</sequence>
<dbReference type="Proteomes" id="UP000008064">
    <property type="component" value="Unassembled WGS sequence"/>
</dbReference>
<accession>F8NY26</accession>
<evidence type="ECO:0000256" key="1">
    <source>
        <dbReference type="SAM" id="MobiDB-lite"/>
    </source>
</evidence>
<feature type="region of interest" description="Disordered" evidence="1">
    <location>
        <begin position="1"/>
        <end position="50"/>
    </location>
</feature>
<protein>
    <recommendedName>
        <fullName evidence="3">F-box domain-containing protein</fullName>
    </recommendedName>
</protein>
<proteinExistence type="predicted"/>
<evidence type="ECO:0008006" key="3">
    <source>
        <dbReference type="Google" id="ProtNLM"/>
    </source>
</evidence>
<dbReference type="AlphaFoldDB" id="F8NY26"/>
<dbReference type="OrthoDB" id="2322499at2759"/>
<dbReference type="EMBL" id="GL945434">
    <property type="protein sequence ID" value="EGO24218.1"/>
    <property type="molecule type" value="Genomic_DNA"/>
</dbReference>
<dbReference type="RefSeq" id="XP_007318237.1">
    <property type="nucleotide sequence ID" value="XM_007318175.1"/>
</dbReference>
<dbReference type="GeneID" id="18812755"/>
<dbReference type="HOGENOM" id="CLU_010790_2_1_1"/>
<reference evidence="2" key="1">
    <citation type="submission" date="2011-04" db="EMBL/GenBank/DDBJ databases">
        <title>Evolution of plant cell wall degrading machinery underlies the functional diversity of forest fungi.</title>
        <authorList>
            <consortium name="US DOE Joint Genome Institute (JGI-PGF)"/>
            <person name="Eastwood D.C."/>
            <person name="Floudas D."/>
            <person name="Binder M."/>
            <person name="Majcherczyk A."/>
            <person name="Schneider P."/>
            <person name="Aerts A."/>
            <person name="Asiegbu F.O."/>
            <person name="Baker S.E."/>
            <person name="Barry K."/>
            <person name="Bendiksby M."/>
            <person name="Blumentritt M."/>
            <person name="Coutinho P.M."/>
            <person name="Cullen D."/>
            <person name="Cullen D."/>
            <person name="Gathman A."/>
            <person name="Goodell B."/>
            <person name="Henrissat B."/>
            <person name="Ihrmark K."/>
            <person name="Kauserud H."/>
            <person name="Kohler A."/>
            <person name="LaButti K."/>
            <person name="Lapidus A."/>
            <person name="Lavin J.L."/>
            <person name="Lee Y.-H."/>
            <person name="Lindquist E."/>
            <person name="Lilly W."/>
            <person name="Lucas S."/>
            <person name="Morin E."/>
            <person name="Murat C."/>
            <person name="Oguiza J.A."/>
            <person name="Park J."/>
            <person name="Pisabarro A.G."/>
            <person name="Riley R."/>
            <person name="Rosling A."/>
            <person name="Salamov A."/>
            <person name="Schmidt O."/>
            <person name="Schmutz J."/>
            <person name="Skrede I."/>
            <person name="Stenlid J."/>
            <person name="Wiebenga A."/>
            <person name="Xie X."/>
            <person name="Kues U."/>
            <person name="Hibbett D.S."/>
            <person name="Hoffmeister D."/>
            <person name="Hogberg N."/>
            <person name="Martin F."/>
            <person name="Grigoriev I.V."/>
            <person name="Watkinson S.C."/>
        </authorList>
    </citation>
    <scope>NUCLEOTIDE SEQUENCE</scope>
    <source>
        <strain evidence="2">S7.9</strain>
    </source>
</reference>